<dbReference type="eggNOG" id="COG1366">
    <property type="taxonomic scope" value="Bacteria"/>
</dbReference>
<sequence length="285" mass="31974">MRRTSTLSVPVSRGWHDHTCWFHTGPRNWRDVLVPFFEEGVVHRESLFYVSDKTPEELAEDLKELPGRDELLRTGQLTLMSVGLARGMAGDQRLAEQMDVIRRETDHALAAGYPRLRIAAESAHPIQGRADAVQFVRSELLVDEMVSRMPVVLLCGYDGRYVDRRAAAALSFVHPLRQRSTFGSGSGLYADPNQPDTWRLHGELDLASREVFEIALDALPVHGDLHLKLDGLDFIDVGGAHALAALAERIFPRRLILHDPPTGLMRIVELSRDEFPSMRRVVASS</sequence>
<reference evidence="2 3" key="1">
    <citation type="submission" date="2011-09" db="EMBL/GenBank/DDBJ databases">
        <authorList>
            <consortium name="US DOE Joint Genome Institute (JGI-PGF)"/>
            <person name="Lucas S."/>
            <person name="Han J."/>
            <person name="Lapidus A."/>
            <person name="Cheng J.-F."/>
            <person name="Goodwin L."/>
            <person name="Pitluck S."/>
            <person name="Peters L."/>
            <person name="Land M.L."/>
            <person name="Hauser L."/>
            <person name="Brambilla E."/>
            <person name="Klenk H.-P."/>
            <person name="Woyke T.J."/>
        </authorList>
    </citation>
    <scope>NUCLEOTIDE SEQUENCE [LARGE SCALE GENOMIC DNA]</scope>
    <source>
        <strain evidence="2 3">K62</strain>
    </source>
</reference>
<evidence type="ECO:0000313" key="3">
    <source>
        <dbReference type="Proteomes" id="UP000005087"/>
    </source>
</evidence>
<gene>
    <name evidence="2" type="ORF">SacglDRAFT_02629</name>
</gene>
<dbReference type="PROSITE" id="PS50801">
    <property type="entry name" value="STAS"/>
    <property type="match status" value="1"/>
</dbReference>
<dbReference type="RefSeq" id="WP_005465157.1">
    <property type="nucleotide sequence ID" value="NZ_CM001484.1"/>
</dbReference>
<evidence type="ECO:0000313" key="2">
    <source>
        <dbReference type="EMBL" id="EIE99521.1"/>
    </source>
</evidence>
<organism evidence="2 3">
    <name type="scientific">Saccharomonospora glauca K62</name>
    <dbReference type="NCBI Taxonomy" id="928724"/>
    <lineage>
        <taxon>Bacteria</taxon>
        <taxon>Bacillati</taxon>
        <taxon>Actinomycetota</taxon>
        <taxon>Actinomycetes</taxon>
        <taxon>Pseudonocardiales</taxon>
        <taxon>Pseudonocardiaceae</taxon>
        <taxon>Saccharomonospora</taxon>
    </lineage>
</organism>
<dbReference type="Pfam" id="PF13466">
    <property type="entry name" value="STAS_2"/>
    <property type="match status" value="1"/>
</dbReference>
<dbReference type="InterPro" id="IPR025847">
    <property type="entry name" value="MEDS_domain"/>
</dbReference>
<feature type="domain" description="STAS" evidence="1">
    <location>
        <begin position="199"/>
        <end position="250"/>
    </location>
</feature>
<dbReference type="EMBL" id="CM001484">
    <property type="protein sequence ID" value="EIE99521.1"/>
    <property type="molecule type" value="Genomic_DNA"/>
</dbReference>
<dbReference type="SUPFAM" id="SSF52091">
    <property type="entry name" value="SpoIIaa-like"/>
    <property type="match status" value="1"/>
</dbReference>
<reference evidence="3" key="2">
    <citation type="submission" date="2012-01" db="EMBL/GenBank/DDBJ databases">
        <title>Noncontiguous Finished sequence of chromosome of Saccharomonospora glauca K62.</title>
        <authorList>
            <consortium name="US DOE Joint Genome Institute"/>
            <person name="Lucas S."/>
            <person name="Han J."/>
            <person name="Lapidus A."/>
            <person name="Cheng J.-F."/>
            <person name="Goodwin L."/>
            <person name="Pitluck S."/>
            <person name="Peters L."/>
            <person name="Mikhailova N."/>
            <person name="Held B."/>
            <person name="Detter J.C."/>
            <person name="Han C."/>
            <person name="Tapia R."/>
            <person name="Land M."/>
            <person name="Hauser L."/>
            <person name="Kyrpides N."/>
            <person name="Ivanova N."/>
            <person name="Pagani I."/>
            <person name="Brambilla E.-M."/>
            <person name="Klenk H.-P."/>
            <person name="Woyke T."/>
        </authorList>
    </citation>
    <scope>NUCLEOTIDE SEQUENCE [LARGE SCALE GENOMIC DNA]</scope>
    <source>
        <strain evidence="3">K62</strain>
    </source>
</reference>
<evidence type="ECO:0000259" key="1">
    <source>
        <dbReference type="PROSITE" id="PS50801"/>
    </source>
</evidence>
<dbReference type="OrthoDB" id="3695774at2"/>
<dbReference type="Pfam" id="PF14417">
    <property type="entry name" value="MEDS"/>
    <property type="match status" value="1"/>
</dbReference>
<accession>I1D3J7</accession>
<dbReference type="Proteomes" id="UP000005087">
    <property type="component" value="Chromosome"/>
</dbReference>
<keyword evidence="3" id="KW-1185">Reference proteome</keyword>
<dbReference type="InterPro" id="IPR058548">
    <property type="entry name" value="MlaB-like_STAS"/>
</dbReference>
<dbReference type="InterPro" id="IPR002645">
    <property type="entry name" value="STAS_dom"/>
</dbReference>
<dbReference type="HOGENOM" id="CLU_1106488_0_0_11"/>
<dbReference type="Gene3D" id="3.30.750.24">
    <property type="entry name" value="STAS domain"/>
    <property type="match status" value="1"/>
</dbReference>
<proteinExistence type="predicted"/>
<protein>
    <recommendedName>
        <fullName evidence="1">STAS domain-containing protein</fullName>
    </recommendedName>
</protein>
<dbReference type="AlphaFoldDB" id="I1D3J7"/>
<dbReference type="InterPro" id="IPR036513">
    <property type="entry name" value="STAS_dom_sf"/>
</dbReference>
<dbReference type="STRING" id="928724.SacglDRAFT_02629"/>
<name>I1D3J7_9PSEU</name>